<dbReference type="Pfam" id="PF11010">
    <property type="entry name" value="DUF2848"/>
    <property type="match status" value="1"/>
</dbReference>
<dbReference type="EMBL" id="CP137852">
    <property type="protein sequence ID" value="WPB84393.1"/>
    <property type="molecule type" value="Genomic_DNA"/>
</dbReference>
<proteinExistence type="predicted"/>
<reference evidence="1 2" key="1">
    <citation type="submission" date="2023-11" db="EMBL/GenBank/DDBJ databases">
        <title>Arctic aerobic anoxygenic photoheterotroph Sediminicoccus rosea KRV36 adapts its photosynthesis to long days of polar summer.</title>
        <authorList>
            <person name="Tomasch J."/>
            <person name="Kopejtka K."/>
            <person name="Bily T."/>
            <person name="Gardiner A.T."/>
            <person name="Gardian Z."/>
            <person name="Shivaramu S."/>
            <person name="Koblizek M."/>
            <person name="Engelhardt F."/>
            <person name="Kaftan D."/>
        </authorList>
    </citation>
    <scope>NUCLEOTIDE SEQUENCE [LARGE SCALE GENOMIC DNA]</scope>
    <source>
        <strain evidence="1 2">R-30</strain>
    </source>
</reference>
<organism evidence="1 2">
    <name type="scientific">Sediminicoccus rosea</name>
    <dbReference type="NCBI Taxonomy" id="1225128"/>
    <lineage>
        <taxon>Bacteria</taxon>
        <taxon>Pseudomonadati</taxon>
        <taxon>Pseudomonadota</taxon>
        <taxon>Alphaproteobacteria</taxon>
        <taxon>Acetobacterales</taxon>
        <taxon>Roseomonadaceae</taxon>
        <taxon>Sediminicoccus</taxon>
    </lineage>
</organism>
<dbReference type="InterPro" id="IPR021269">
    <property type="entry name" value="DUF2848"/>
</dbReference>
<dbReference type="Proteomes" id="UP001305521">
    <property type="component" value="Chromosome"/>
</dbReference>
<keyword evidence="2" id="KW-1185">Reference proteome</keyword>
<sequence length="221" mass="24145">MRMLDFTLDGSPIRLGITDLVIAGWTGRDAHKLQEHIDELAALGIAPPATVPCYYRAGLETLTQDAAVDVLGHDSSGEGEWILLETPEGRFIGCGSDHTDRKVEAYSIPVSKQMCPKPISAALWRWEEVAPHWDSLEIHSEIREGGAWVTYQRGLVAAMRHPEDLLEKARALGVPTGHGLLMFGGTLAVHGGIRPAADFRVTLHDPVRGRGITHGYTTRSL</sequence>
<gene>
    <name evidence="1" type="ORF">R9Z33_20135</name>
</gene>
<dbReference type="RefSeq" id="WP_318648352.1">
    <property type="nucleotide sequence ID" value="NZ_CP137852.1"/>
</dbReference>
<evidence type="ECO:0000313" key="1">
    <source>
        <dbReference type="EMBL" id="WPB84393.1"/>
    </source>
</evidence>
<name>A0ABZ0PFB8_9PROT</name>
<accession>A0ABZ0PFB8</accession>
<protein>
    <submittedName>
        <fullName evidence="1">DUF2848 domain-containing protein</fullName>
    </submittedName>
</protein>
<evidence type="ECO:0000313" key="2">
    <source>
        <dbReference type="Proteomes" id="UP001305521"/>
    </source>
</evidence>